<dbReference type="EMBL" id="UINC01153917">
    <property type="protein sequence ID" value="SVD48893.1"/>
    <property type="molecule type" value="Genomic_DNA"/>
</dbReference>
<dbReference type="AlphaFoldDB" id="A0A382VQW9"/>
<accession>A0A382VQW9</accession>
<feature type="non-terminal residue" evidence="5">
    <location>
        <position position="1"/>
    </location>
</feature>
<comment type="cofactor">
    <cofactor evidence="1">
        <name>pyrroloquinoline quinone</name>
        <dbReference type="ChEBI" id="CHEBI:58442"/>
    </cofactor>
</comment>
<feature type="non-terminal residue" evidence="5">
    <location>
        <position position="283"/>
    </location>
</feature>
<evidence type="ECO:0000256" key="3">
    <source>
        <dbReference type="ARBA" id="ARBA00023002"/>
    </source>
</evidence>
<sequence length="283" mass="31313">QRPGDNLYTNSVIALDVDTGELVAHHQYHWNGSWDWDEVSTPLLVDVEREGRSIAGLVHPGRNGYLWILEREPDAINFVEAQPFVQQNVFTSIDRQTGRPTYDEDRKPGTGKLADFCPSWWGGKDWPPAAYNPTTKLLYIPANENLCATSEGEEVEYRPGRAFIGADTEMTLRAGADHIGELQAWDLNAGEQVWATEFDSQNWGPVLTTGGGLVFMGGTNDRYFRAFNARTGEVLWQQRTNSGVIGVPSTYAVDGVQYVAVQSGWGVDAASMGRRIDGQRGTS</sequence>
<dbReference type="Pfam" id="PF01011">
    <property type="entry name" value="PQQ"/>
    <property type="match status" value="2"/>
</dbReference>
<dbReference type="PANTHER" id="PTHR32303">
    <property type="entry name" value="QUINOPROTEIN ALCOHOL DEHYDROGENASE (CYTOCHROME C)"/>
    <property type="match status" value="1"/>
</dbReference>
<protein>
    <recommendedName>
        <fullName evidence="4">Pyrrolo-quinoline quinone repeat domain-containing protein</fullName>
    </recommendedName>
</protein>
<dbReference type="PANTHER" id="PTHR32303:SF20">
    <property type="entry name" value="QUINOPROTEIN ETHANOL DEHYDROGENASE"/>
    <property type="match status" value="1"/>
</dbReference>
<feature type="domain" description="Pyrrolo-quinoline quinone repeat" evidence="4">
    <location>
        <begin position="191"/>
        <end position="259"/>
    </location>
</feature>
<reference evidence="5" key="1">
    <citation type="submission" date="2018-05" db="EMBL/GenBank/DDBJ databases">
        <authorList>
            <person name="Lanie J.A."/>
            <person name="Ng W.-L."/>
            <person name="Kazmierczak K.M."/>
            <person name="Andrzejewski T.M."/>
            <person name="Davidsen T.M."/>
            <person name="Wayne K.J."/>
            <person name="Tettelin H."/>
            <person name="Glass J.I."/>
            <person name="Rusch D."/>
            <person name="Podicherti R."/>
            <person name="Tsui H.-C.T."/>
            <person name="Winkler M.E."/>
        </authorList>
    </citation>
    <scope>NUCLEOTIDE SEQUENCE</scope>
</reference>
<evidence type="ECO:0000259" key="4">
    <source>
        <dbReference type="Pfam" id="PF01011"/>
    </source>
</evidence>
<dbReference type="SUPFAM" id="SSF50998">
    <property type="entry name" value="Quinoprotein alcohol dehydrogenase-like"/>
    <property type="match status" value="1"/>
</dbReference>
<evidence type="ECO:0000256" key="2">
    <source>
        <dbReference type="ARBA" id="ARBA00008156"/>
    </source>
</evidence>
<name>A0A382VQW9_9ZZZZ</name>
<dbReference type="InterPro" id="IPR002372">
    <property type="entry name" value="PQQ_rpt_dom"/>
</dbReference>
<organism evidence="5">
    <name type="scientific">marine metagenome</name>
    <dbReference type="NCBI Taxonomy" id="408172"/>
    <lineage>
        <taxon>unclassified sequences</taxon>
        <taxon>metagenomes</taxon>
        <taxon>ecological metagenomes</taxon>
    </lineage>
</organism>
<evidence type="ECO:0000313" key="5">
    <source>
        <dbReference type="EMBL" id="SVD48893.1"/>
    </source>
</evidence>
<dbReference type="SMART" id="SM00564">
    <property type="entry name" value="PQQ"/>
    <property type="match status" value="2"/>
</dbReference>
<feature type="domain" description="Pyrrolo-quinoline quinone repeat" evidence="4">
    <location>
        <begin position="2"/>
        <end position="72"/>
    </location>
</feature>
<evidence type="ECO:0000256" key="1">
    <source>
        <dbReference type="ARBA" id="ARBA00001931"/>
    </source>
</evidence>
<dbReference type="InterPro" id="IPR018391">
    <property type="entry name" value="PQQ_b-propeller_rpt"/>
</dbReference>
<gene>
    <name evidence="5" type="ORF">METZ01_LOCUS401747</name>
</gene>
<comment type="similarity">
    <text evidence="2">Belongs to the bacterial PQQ dehydrogenase family.</text>
</comment>
<dbReference type="InterPro" id="IPR011047">
    <property type="entry name" value="Quinoprotein_ADH-like_sf"/>
</dbReference>
<keyword evidence="3" id="KW-0560">Oxidoreductase</keyword>
<proteinExistence type="inferred from homology"/>
<dbReference type="Gene3D" id="2.140.10.10">
    <property type="entry name" value="Quinoprotein alcohol dehydrogenase-like superfamily"/>
    <property type="match status" value="1"/>
</dbReference>
<dbReference type="GO" id="GO:0016491">
    <property type="term" value="F:oxidoreductase activity"/>
    <property type="evidence" value="ECO:0007669"/>
    <property type="project" value="UniProtKB-KW"/>
</dbReference>